<dbReference type="Pfam" id="PF06574">
    <property type="entry name" value="FAD_syn"/>
    <property type="match status" value="1"/>
</dbReference>
<dbReference type="AlphaFoldDB" id="A0A1X9MHF9"/>
<sequence>MQIVYVNANQLQEIKQSAPDVAMALGYFDGVHLGHQKVIQTAKEKAKSQNLSLAVLSFFPHPKSILLSNKEVLYLEPLEQKAEKLERLGVDVFYVVEFTKRLAKVEPDTFLNDYILGLNAKEIICGFDYTYGAKARGSVDTLAVYAATKQINLTVVEELTWNEQKISSTLIRNYLTKGKLNELPSLLGTFYKTKYCQKNGLLPNYSLPNVGSYKVLIEDRHFNIECVATVKCNKFIQIHHETSTLPNLLTIQWVEQLETIPI</sequence>
<dbReference type="GO" id="GO:0009398">
    <property type="term" value="P:FMN biosynthetic process"/>
    <property type="evidence" value="ECO:0007669"/>
    <property type="project" value="TreeGrafter"/>
</dbReference>
<protein>
    <recommendedName>
        <fullName evidence="3">FAD synthase</fullName>
        <ecNumber evidence="3">2.7.7.2</ecNumber>
    </recommendedName>
</protein>
<gene>
    <name evidence="13" type="primary">ribF_1</name>
    <name evidence="13" type="ORF">BkAM31D_08360</name>
</gene>
<dbReference type="FunFam" id="3.40.50.620:FF:000021">
    <property type="entry name" value="Riboflavin biosynthesis protein"/>
    <property type="match status" value="1"/>
</dbReference>
<dbReference type="GO" id="GO:0008531">
    <property type="term" value="F:riboflavin kinase activity"/>
    <property type="evidence" value="ECO:0007669"/>
    <property type="project" value="TreeGrafter"/>
</dbReference>
<organism evidence="13 14">
    <name type="scientific">Halalkalibacter krulwichiae</name>
    <dbReference type="NCBI Taxonomy" id="199441"/>
    <lineage>
        <taxon>Bacteria</taxon>
        <taxon>Bacillati</taxon>
        <taxon>Bacillota</taxon>
        <taxon>Bacilli</taxon>
        <taxon>Bacillales</taxon>
        <taxon>Bacillaceae</taxon>
        <taxon>Halalkalibacter</taxon>
    </lineage>
</organism>
<comment type="pathway">
    <text evidence="1">Cofactor biosynthesis; FAD biosynthesis; FAD from FMN: step 1/1.</text>
</comment>
<feature type="domain" description="FAD synthetase" evidence="12">
    <location>
        <begin position="16"/>
        <end position="169"/>
    </location>
</feature>
<dbReference type="InterPro" id="IPR014729">
    <property type="entry name" value="Rossmann-like_a/b/a_fold"/>
</dbReference>
<dbReference type="SUPFAM" id="SSF52374">
    <property type="entry name" value="Nucleotidylyl transferase"/>
    <property type="match status" value="1"/>
</dbReference>
<reference evidence="13 14" key="1">
    <citation type="submission" date="2017-04" db="EMBL/GenBank/DDBJ databases">
        <title>Bacillus krulwichiae AM31D Genome sequencing and assembly.</title>
        <authorList>
            <person name="Krulwich T.A."/>
            <person name="Anastor L."/>
            <person name="Ehrlich R."/>
            <person name="Ehrlich G.D."/>
            <person name="Janto B."/>
        </authorList>
    </citation>
    <scope>NUCLEOTIDE SEQUENCE [LARGE SCALE GENOMIC DNA]</scope>
    <source>
        <strain evidence="13 14">AM31D</strain>
    </source>
</reference>
<keyword evidence="14" id="KW-1185">Reference proteome</keyword>
<keyword evidence="6" id="KW-0808">Transferase</keyword>
<dbReference type="CDD" id="cd02064">
    <property type="entry name" value="FAD_synthetase_N"/>
    <property type="match status" value="1"/>
</dbReference>
<dbReference type="STRING" id="199441.BkAM31D_08360"/>
<evidence type="ECO:0000313" key="13">
    <source>
        <dbReference type="EMBL" id="ARK29872.1"/>
    </source>
</evidence>
<dbReference type="UniPathway" id="UPA00277">
    <property type="reaction ID" value="UER00407"/>
</dbReference>
<keyword evidence="5" id="KW-0288">FMN</keyword>
<dbReference type="InterPro" id="IPR023468">
    <property type="entry name" value="Riboflavin_kinase"/>
</dbReference>
<dbReference type="RefSeq" id="WP_066152335.1">
    <property type="nucleotide sequence ID" value="NZ_CP020814.1"/>
</dbReference>
<evidence type="ECO:0000256" key="1">
    <source>
        <dbReference type="ARBA" id="ARBA00004726"/>
    </source>
</evidence>
<evidence type="ECO:0000256" key="8">
    <source>
        <dbReference type="ARBA" id="ARBA00022741"/>
    </source>
</evidence>
<keyword evidence="4" id="KW-0285">Flavoprotein</keyword>
<evidence type="ECO:0000256" key="5">
    <source>
        <dbReference type="ARBA" id="ARBA00022643"/>
    </source>
</evidence>
<comment type="similarity">
    <text evidence="2">Belongs to the RibF family.</text>
</comment>
<keyword evidence="7" id="KW-0548">Nucleotidyltransferase</keyword>
<dbReference type="Proteomes" id="UP000193006">
    <property type="component" value="Chromosome"/>
</dbReference>
<dbReference type="InterPro" id="IPR015864">
    <property type="entry name" value="FAD_synthase"/>
</dbReference>
<name>A0A1X9MHF9_9BACI</name>
<dbReference type="PANTHER" id="PTHR22749:SF6">
    <property type="entry name" value="RIBOFLAVIN KINASE"/>
    <property type="match status" value="1"/>
</dbReference>
<keyword evidence="8" id="KW-0547">Nucleotide-binding</keyword>
<evidence type="ECO:0000256" key="3">
    <source>
        <dbReference type="ARBA" id="ARBA00012393"/>
    </source>
</evidence>
<evidence type="ECO:0000256" key="9">
    <source>
        <dbReference type="ARBA" id="ARBA00022827"/>
    </source>
</evidence>
<proteinExistence type="inferred from homology"/>
<evidence type="ECO:0000256" key="4">
    <source>
        <dbReference type="ARBA" id="ARBA00022630"/>
    </source>
</evidence>
<evidence type="ECO:0000256" key="6">
    <source>
        <dbReference type="ARBA" id="ARBA00022679"/>
    </source>
</evidence>
<dbReference type="EC" id="2.7.7.2" evidence="3"/>
<evidence type="ECO:0000256" key="2">
    <source>
        <dbReference type="ARBA" id="ARBA00010214"/>
    </source>
</evidence>
<dbReference type="GO" id="GO:0005524">
    <property type="term" value="F:ATP binding"/>
    <property type="evidence" value="ECO:0007669"/>
    <property type="project" value="UniProtKB-KW"/>
</dbReference>
<dbReference type="Gene3D" id="3.40.50.620">
    <property type="entry name" value="HUPs"/>
    <property type="match status" value="1"/>
</dbReference>
<evidence type="ECO:0000313" key="14">
    <source>
        <dbReference type="Proteomes" id="UP000193006"/>
    </source>
</evidence>
<dbReference type="GO" id="GO:0003919">
    <property type="term" value="F:FMN adenylyltransferase activity"/>
    <property type="evidence" value="ECO:0007669"/>
    <property type="project" value="UniProtKB-EC"/>
</dbReference>
<keyword evidence="9" id="KW-0274">FAD</keyword>
<dbReference type="KEGG" id="bkw:BkAM31D_08360"/>
<evidence type="ECO:0000256" key="11">
    <source>
        <dbReference type="ARBA" id="ARBA00049494"/>
    </source>
</evidence>
<evidence type="ECO:0000256" key="7">
    <source>
        <dbReference type="ARBA" id="ARBA00022695"/>
    </source>
</evidence>
<evidence type="ECO:0000256" key="10">
    <source>
        <dbReference type="ARBA" id="ARBA00022840"/>
    </source>
</evidence>
<comment type="catalytic activity">
    <reaction evidence="11">
        <text>FMN + ATP + H(+) = FAD + diphosphate</text>
        <dbReference type="Rhea" id="RHEA:17237"/>
        <dbReference type="ChEBI" id="CHEBI:15378"/>
        <dbReference type="ChEBI" id="CHEBI:30616"/>
        <dbReference type="ChEBI" id="CHEBI:33019"/>
        <dbReference type="ChEBI" id="CHEBI:57692"/>
        <dbReference type="ChEBI" id="CHEBI:58210"/>
        <dbReference type="EC" id="2.7.7.2"/>
    </reaction>
</comment>
<dbReference type="EMBL" id="CP020814">
    <property type="protein sequence ID" value="ARK29872.1"/>
    <property type="molecule type" value="Genomic_DNA"/>
</dbReference>
<dbReference type="InterPro" id="IPR004821">
    <property type="entry name" value="Cyt_trans-like"/>
</dbReference>
<accession>A0A1X9MHF9</accession>
<dbReference type="GO" id="GO:0009231">
    <property type="term" value="P:riboflavin biosynthetic process"/>
    <property type="evidence" value="ECO:0007669"/>
    <property type="project" value="InterPro"/>
</dbReference>
<dbReference type="PANTHER" id="PTHR22749">
    <property type="entry name" value="RIBOFLAVIN KINASE/FMN ADENYLYLTRANSFERASE"/>
    <property type="match status" value="1"/>
</dbReference>
<evidence type="ECO:0000259" key="12">
    <source>
        <dbReference type="Pfam" id="PF06574"/>
    </source>
</evidence>
<keyword evidence="10" id="KW-0067">ATP-binding</keyword>
<dbReference type="NCBIfam" id="TIGR00125">
    <property type="entry name" value="cyt_tran_rel"/>
    <property type="match status" value="1"/>
</dbReference>
<dbReference type="GO" id="GO:0006747">
    <property type="term" value="P:FAD biosynthetic process"/>
    <property type="evidence" value="ECO:0007669"/>
    <property type="project" value="UniProtKB-UniPathway"/>
</dbReference>